<comment type="caution">
    <text evidence="7">The sequence shown here is derived from an EMBL/GenBank/DDBJ whole genome shotgun (WGS) entry which is preliminary data.</text>
</comment>
<dbReference type="Gene3D" id="1.10.600.10">
    <property type="entry name" value="Farnesyl Diphosphate Synthase"/>
    <property type="match status" value="1"/>
</dbReference>
<dbReference type="PANTHER" id="PTHR12001">
    <property type="entry name" value="GERANYLGERANYL PYROPHOSPHATE SYNTHASE"/>
    <property type="match status" value="1"/>
</dbReference>
<dbReference type="InterPro" id="IPR008949">
    <property type="entry name" value="Isoprenoid_synthase_dom_sf"/>
</dbReference>
<evidence type="ECO:0000313" key="7">
    <source>
        <dbReference type="EMBL" id="MBI3015732.1"/>
    </source>
</evidence>
<dbReference type="EMBL" id="JACPSX010000227">
    <property type="protein sequence ID" value="MBI3015732.1"/>
    <property type="molecule type" value="Genomic_DNA"/>
</dbReference>
<dbReference type="PROSITE" id="PS00723">
    <property type="entry name" value="POLYPRENYL_SYNTHASE_1"/>
    <property type="match status" value="1"/>
</dbReference>
<dbReference type="GO" id="GO:0004659">
    <property type="term" value="F:prenyltransferase activity"/>
    <property type="evidence" value="ECO:0007669"/>
    <property type="project" value="InterPro"/>
</dbReference>
<evidence type="ECO:0000256" key="1">
    <source>
        <dbReference type="ARBA" id="ARBA00001946"/>
    </source>
</evidence>
<dbReference type="CDD" id="cd00685">
    <property type="entry name" value="Trans_IPPS_HT"/>
    <property type="match status" value="1"/>
</dbReference>
<keyword evidence="3 6" id="KW-0808">Transferase</keyword>
<accession>A0A932GR73</accession>
<organism evidence="7 8">
    <name type="scientific">Tectimicrobiota bacterium</name>
    <dbReference type="NCBI Taxonomy" id="2528274"/>
    <lineage>
        <taxon>Bacteria</taxon>
        <taxon>Pseudomonadati</taxon>
        <taxon>Nitrospinota/Tectimicrobiota group</taxon>
        <taxon>Candidatus Tectimicrobiota</taxon>
    </lineage>
</organism>
<dbReference type="InterPro" id="IPR033749">
    <property type="entry name" value="Polyprenyl_synt_CS"/>
</dbReference>
<dbReference type="InterPro" id="IPR000092">
    <property type="entry name" value="Polyprenyl_synt"/>
</dbReference>
<protein>
    <submittedName>
        <fullName evidence="7">Polyprenyl synthetase family protein</fullName>
    </submittedName>
</protein>
<dbReference type="Proteomes" id="UP000741360">
    <property type="component" value="Unassembled WGS sequence"/>
</dbReference>
<evidence type="ECO:0000256" key="6">
    <source>
        <dbReference type="RuleBase" id="RU004466"/>
    </source>
</evidence>
<comment type="similarity">
    <text evidence="2 6">Belongs to the FPP/GGPP synthase family.</text>
</comment>
<keyword evidence="4" id="KW-0479">Metal-binding</keyword>
<evidence type="ECO:0000256" key="4">
    <source>
        <dbReference type="ARBA" id="ARBA00022723"/>
    </source>
</evidence>
<name>A0A932GR73_UNCTE</name>
<dbReference type="SFLD" id="SFLDS00005">
    <property type="entry name" value="Isoprenoid_Synthase_Type_I"/>
    <property type="match status" value="1"/>
</dbReference>
<evidence type="ECO:0000256" key="2">
    <source>
        <dbReference type="ARBA" id="ARBA00006706"/>
    </source>
</evidence>
<proteinExistence type="inferred from homology"/>
<evidence type="ECO:0000313" key="8">
    <source>
        <dbReference type="Proteomes" id="UP000741360"/>
    </source>
</evidence>
<dbReference type="GO" id="GO:0008299">
    <property type="term" value="P:isoprenoid biosynthetic process"/>
    <property type="evidence" value="ECO:0007669"/>
    <property type="project" value="InterPro"/>
</dbReference>
<dbReference type="SFLD" id="SFLDG01017">
    <property type="entry name" value="Polyprenyl_Transferase_Like"/>
    <property type="match status" value="1"/>
</dbReference>
<dbReference type="GO" id="GO:0046872">
    <property type="term" value="F:metal ion binding"/>
    <property type="evidence" value="ECO:0007669"/>
    <property type="project" value="UniProtKB-KW"/>
</dbReference>
<dbReference type="AlphaFoldDB" id="A0A932GR73"/>
<reference evidence="7" key="1">
    <citation type="submission" date="2020-07" db="EMBL/GenBank/DDBJ databases">
        <title>Huge and variable diversity of episymbiotic CPR bacteria and DPANN archaea in groundwater ecosystems.</title>
        <authorList>
            <person name="He C.Y."/>
            <person name="Keren R."/>
            <person name="Whittaker M."/>
            <person name="Farag I.F."/>
            <person name="Doudna J."/>
            <person name="Cate J.H.D."/>
            <person name="Banfield J.F."/>
        </authorList>
    </citation>
    <scope>NUCLEOTIDE SEQUENCE</scope>
    <source>
        <strain evidence="7">NC_groundwater_717_Ag_S-0.2um_59_8</strain>
    </source>
</reference>
<dbReference type="PANTHER" id="PTHR12001:SF85">
    <property type="entry name" value="SHORT CHAIN ISOPRENYL DIPHOSPHATE SYNTHASE"/>
    <property type="match status" value="1"/>
</dbReference>
<gene>
    <name evidence="7" type="ORF">HYY65_11905</name>
</gene>
<keyword evidence="5" id="KW-0460">Magnesium</keyword>
<comment type="cofactor">
    <cofactor evidence="1">
        <name>Mg(2+)</name>
        <dbReference type="ChEBI" id="CHEBI:18420"/>
    </cofactor>
</comment>
<dbReference type="PROSITE" id="PS00444">
    <property type="entry name" value="POLYPRENYL_SYNTHASE_2"/>
    <property type="match status" value="1"/>
</dbReference>
<sequence length="334" mass="38232">MLLTYRDAVISEMRRIIAAKRFQKALAGRLAEYPLRAGKGLRPALCLATCQAFGGRLEHALQSAVALELFHNAFLVHDDVEDESIHRRGEPTIHRKYGVAIAINVGDALNVLSMTPLLNNLEVLGLEKTLRIFKEIERMARESVEGQAMELEWVKNRHWNLTDRHYHVMTCKKTCWYTCITPCRIGAIIGGSNNANLDAFIRFGYYMGVAFQIQDDLLNLVGEEGRYGKETAGDIWEGKRTLMLIKLLQRCSAREHQRMVRVMSKPREGKTAPEVEEVLGLMYKYGCLDYGRDVSRRFAESARTIFLGEMGDLAETPHRRFLEEMIDYVIYRDL</sequence>
<dbReference type="SUPFAM" id="SSF48576">
    <property type="entry name" value="Terpenoid synthases"/>
    <property type="match status" value="1"/>
</dbReference>
<evidence type="ECO:0000256" key="3">
    <source>
        <dbReference type="ARBA" id="ARBA00022679"/>
    </source>
</evidence>
<dbReference type="Pfam" id="PF00348">
    <property type="entry name" value="polyprenyl_synt"/>
    <property type="match status" value="1"/>
</dbReference>
<evidence type="ECO:0000256" key="5">
    <source>
        <dbReference type="ARBA" id="ARBA00022842"/>
    </source>
</evidence>